<keyword evidence="4" id="KW-1185">Reference proteome</keyword>
<feature type="region of interest" description="Disordered" evidence="1">
    <location>
        <begin position="27"/>
        <end position="64"/>
    </location>
</feature>
<accession>A0A6N4SV71</accession>
<protein>
    <submittedName>
        <fullName evidence="3">Uncharacterized protein</fullName>
    </submittedName>
</protein>
<feature type="signal peptide" evidence="2">
    <location>
        <begin position="1"/>
        <end position="20"/>
    </location>
</feature>
<name>A0A6N4SV71_CYTH3</name>
<proteinExistence type="predicted"/>
<gene>
    <name evidence="3" type="ordered locus">CHU_3072</name>
</gene>
<keyword evidence="2" id="KW-0732">Signal</keyword>
<evidence type="ECO:0000256" key="1">
    <source>
        <dbReference type="SAM" id="MobiDB-lite"/>
    </source>
</evidence>
<dbReference type="EMBL" id="CP000383">
    <property type="protein sequence ID" value="ABG60312.1"/>
    <property type="molecule type" value="Genomic_DNA"/>
</dbReference>
<dbReference type="PROSITE" id="PS51257">
    <property type="entry name" value="PROKAR_LIPOPROTEIN"/>
    <property type="match status" value="1"/>
</dbReference>
<evidence type="ECO:0000313" key="3">
    <source>
        <dbReference type="EMBL" id="ABG60312.1"/>
    </source>
</evidence>
<sequence length="64" mass="6387">MTKVFALLSVAAVLAFSSCAEKTAEVSSEDTLKVEVPADTTPVAPAPADTLAKDSAATTAPAAH</sequence>
<dbReference type="Proteomes" id="UP000001822">
    <property type="component" value="Chromosome"/>
</dbReference>
<dbReference type="RefSeq" id="WP_011586421.1">
    <property type="nucleotide sequence ID" value="NC_008255.1"/>
</dbReference>
<feature type="chain" id="PRO_5026957593" evidence="2">
    <location>
        <begin position="21"/>
        <end position="64"/>
    </location>
</feature>
<reference evidence="3 4" key="1">
    <citation type="journal article" date="2007" name="Appl. Environ. Microbiol.">
        <title>Genome sequence of the cellulolytic gliding bacterium Cytophaga hutchinsonii.</title>
        <authorList>
            <person name="Xie G."/>
            <person name="Bruce D.C."/>
            <person name="Challacombe J.F."/>
            <person name="Chertkov O."/>
            <person name="Detter J.C."/>
            <person name="Gilna P."/>
            <person name="Han C.S."/>
            <person name="Lucas S."/>
            <person name="Misra M."/>
            <person name="Myers G.L."/>
            <person name="Richardson P."/>
            <person name="Tapia R."/>
            <person name="Thayer N."/>
            <person name="Thompson L.S."/>
            <person name="Brettin T.S."/>
            <person name="Henrissat B."/>
            <person name="Wilson D.B."/>
            <person name="McBride M.J."/>
        </authorList>
    </citation>
    <scope>NUCLEOTIDE SEQUENCE [LARGE SCALE GENOMIC DNA]</scope>
    <source>
        <strain evidence="4">ATCC 33406 / DSM 1761 / CIP 103989 / NBRC 15051 / NCIMB 9469 / D465</strain>
    </source>
</reference>
<dbReference type="KEGG" id="chu:CHU_3072"/>
<dbReference type="AlphaFoldDB" id="A0A6N4SV71"/>
<organism evidence="3 4">
    <name type="scientific">Cytophaga hutchinsonii (strain ATCC 33406 / DSM 1761 / CIP 103989 / NBRC 15051 / NCIMB 9469 / D465)</name>
    <dbReference type="NCBI Taxonomy" id="269798"/>
    <lineage>
        <taxon>Bacteria</taxon>
        <taxon>Pseudomonadati</taxon>
        <taxon>Bacteroidota</taxon>
        <taxon>Cytophagia</taxon>
        <taxon>Cytophagales</taxon>
        <taxon>Cytophagaceae</taxon>
        <taxon>Cytophaga</taxon>
    </lineage>
</organism>
<feature type="compositionally biased region" description="Low complexity" evidence="1">
    <location>
        <begin position="37"/>
        <end position="64"/>
    </location>
</feature>
<evidence type="ECO:0000256" key="2">
    <source>
        <dbReference type="SAM" id="SignalP"/>
    </source>
</evidence>
<evidence type="ECO:0000313" key="4">
    <source>
        <dbReference type="Proteomes" id="UP000001822"/>
    </source>
</evidence>